<evidence type="ECO:0000256" key="1">
    <source>
        <dbReference type="SAM" id="MobiDB-lite"/>
    </source>
</evidence>
<feature type="region of interest" description="Disordered" evidence="1">
    <location>
        <begin position="1"/>
        <end position="35"/>
    </location>
</feature>
<sequence length="143" mass="15410">MTQTAETERAKSESWRNADGTFGCGNPGKPKGASHRFNREVLAQLGNLTNKALVALERKLEQGDLKAATFVLARFLPSERVIDVPAEPNGIADALSQGELTPTESNRLALAVKSLKEAAGIDEMRARLDEIEALLIAQNKGRG</sequence>
<evidence type="ECO:0000313" key="3">
    <source>
        <dbReference type="Proteomes" id="UP000448199"/>
    </source>
</evidence>
<dbReference type="EMBL" id="WTYC01000001">
    <property type="protein sequence ID" value="MXO46869.1"/>
    <property type="molecule type" value="Genomic_DNA"/>
</dbReference>
<gene>
    <name evidence="2" type="ORF">GRI69_01160</name>
</gene>
<accession>A0A844XNK4</accession>
<reference evidence="2 3" key="1">
    <citation type="submission" date="2019-12" db="EMBL/GenBank/DDBJ databases">
        <title>Genomic-based taxomic classification of the family Erythrobacteraceae.</title>
        <authorList>
            <person name="Xu L."/>
        </authorList>
    </citation>
    <scope>NUCLEOTIDE SEQUENCE [LARGE SCALE GENOMIC DNA]</scope>
    <source>
        <strain evidence="2 3">DSM 17792</strain>
    </source>
</reference>
<protein>
    <recommendedName>
        <fullName evidence="4">DUF5681 domain-containing protein</fullName>
    </recommendedName>
</protein>
<feature type="compositionally biased region" description="Basic and acidic residues" evidence="1">
    <location>
        <begin position="1"/>
        <end position="16"/>
    </location>
</feature>
<evidence type="ECO:0008006" key="4">
    <source>
        <dbReference type="Google" id="ProtNLM"/>
    </source>
</evidence>
<name>A0A844XNK4_9SPHN</name>
<proteinExistence type="predicted"/>
<dbReference type="Proteomes" id="UP000448199">
    <property type="component" value="Unassembled WGS sequence"/>
</dbReference>
<comment type="caution">
    <text evidence="2">The sequence shown here is derived from an EMBL/GenBank/DDBJ whole genome shotgun (WGS) entry which is preliminary data.</text>
</comment>
<dbReference type="AlphaFoldDB" id="A0A844XNK4"/>
<dbReference type="OrthoDB" id="2086138at2"/>
<dbReference type="RefSeq" id="WP_160726490.1">
    <property type="nucleotide sequence ID" value="NZ_WTYC01000001.1"/>
</dbReference>
<keyword evidence="3" id="KW-1185">Reference proteome</keyword>
<organism evidence="2 3">
    <name type="scientific">Qipengyuania vulgaris</name>
    <dbReference type="NCBI Taxonomy" id="291985"/>
    <lineage>
        <taxon>Bacteria</taxon>
        <taxon>Pseudomonadati</taxon>
        <taxon>Pseudomonadota</taxon>
        <taxon>Alphaproteobacteria</taxon>
        <taxon>Sphingomonadales</taxon>
        <taxon>Erythrobacteraceae</taxon>
        <taxon>Qipengyuania</taxon>
    </lineage>
</organism>
<evidence type="ECO:0000313" key="2">
    <source>
        <dbReference type="EMBL" id="MXO46869.1"/>
    </source>
</evidence>